<proteinExistence type="predicted"/>
<sequence length="158" mass="19050">MSNIEADVIDVPDSAVDPGEKKSKIPGYIFCPPEHRKQIIRIFTKAFCMHMMFPERERGHQDAATIRRNCVWEMYTFCHARGLREVWGYVWANWYTPKRWVLWARSSCERMPRLRTTMTVENFWRQLKHNDLHHLIHPRLDQLVYILAWKVTGAYFNR</sequence>
<dbReference type="AlphaFoldDB" id="A0A550BTF8"/>
<dbReference type="OrthoDB" id="3262412at2759"/>
<organism evidence="2 3">
    <name type="scientific">Schizophyllum amplum</name>
    <dbReference type="NCBI Taxonomy" id="97359"/>
    <lineage>
        <taxon>Eukaryota</taxon>
        <taxon>Fungi</taxon>
        <taxon>Dikarya</taxon>
        <taxon>Basidiomycota</taxon>
        <taxon>Agaricomycotina</taxon>
        <taxon>Agaricomycetes</taxon>
        <taxon>Agaricomycetidae</taxon>
        <taxon>Agaricales</taxon>
        <taxon>Schizophyllaceae</taxon>
        <taxon>Schizophyllum</taxon>
    </lineage>
</organism>
<evidence type="ECO:0000256" key="1">
    <source>
        <dbReference type="SAM" id="MobiDB-lite"/>
    </source>
</evidence>
<feature type="region of interest" description="Disordered" evidence="1">
    <location>
        <begin position="1"/>
        <end position="20"/>
    </location>
</feature>
<evidence type="ECO:0000313" key="3">
    <source>
        <dbReference type="Proteomes" id="UP000320762"/>
    </source>
</evidence>
<feature type="non-terminal residue" evidence="2">
    <location>
        <position position="158"/>
    </location>
</feature>
<gene>
    <name evidence="2" type="ORF">BD626DRAFT_415298</name>
</gene>
<evidence type="ECO:0000313" key="2">
    <source>
        <dbReference type="EMBL" id="TRM55827.1"/>
    </source>
</evidence>
<accession>A0A550BTF8</accession>
<dbReference type="Proteomes" id="UP000320762">
    <property type="component" value="Unassembled WGS sequence"/>
</dbReference>
<dbReference type="EMBL" id="VDMD01000091">
    <property type="protein sequence ID" value="TRM55827.1"/>
    <property type="molecule type" value="Genomic_DNA"/>
</dbReference>
<protein>
    <submittedName>
        <fullName evidence="2">Uncharacterized protein</fullName>
    </submittedName>
</protein>
<dbReference type="STRING" id="97359.A0A550BTF8"/>
<reference evidence="2 3" key="1">
    <citation type="journal article" date="2019" name="New Phytol.">
        <title>Comparative genomics reveals unique wood-decay strategies and fruiting body development in the Schizophyllaceae.</title>
        <authorList>
            <person name="Almasi E."/>
            <person name="Sahu N."/>
            <person name="Krizsan K."/>
            <person name="Balint B."/>
            <person name="Kovacs G.M."/>
            <person name="Kiss B."/>
            <person name="Cseklye J."/>
            <person name="Drula E."/>
            <person name="Henrissat B."/>
            <person name="Nagy I."/>
            <person name="Chovatia M."/>
            <person name="Adam C."/>
            <person name="LaButti K."/>
            <person name="Lipzen A."/>
            <person name="Riley R."/>
            <person name="Grigoriev I.V."/>
            <person name="Nagy L.G."/>
        </authorList>
    </citation>
    <scope>NUCLEOTIDE SEQUENCE [LARGE SCALE GENOMIC DNA]</scope>
    <source>
        <strain evidence="2 3">NL-1724</strain>
    </source>
</reference>
<name>A0A550BTF8_9AGAR</name>
<keyword evidence="3" id="KW-1185">Reference proteome</keyword>
<comment type="caution">
    <text evidence="2">The sequence shown here is derived from an EMBL/GenBank/DDBJ whole genome shotgun (WGS) entry which is preliminary data.</text>
</comment>